<gene>
    <name evidence="3" type="primary">gcvH</name>
    <name evidence="6" type="ORF">A1507_06990</name>
</gene>
<evidence type="ECO:0000313" key="6">
    <source>
        <dbReference type="EMBL" id="OAI19525.1"/>
    </source>
</evidence>
<dbReference type="InterPro" id="IPR000089">
    <property type="entry name" value="Biotin_lipoyl"/>
</dbReference>
<reference evidence="6 7" key="1">
    <citation type="submission" date="2016-03" db="EMBL/GenBank/DDBJ databases">
        <authorList>
            <person name="Ploux O."/>
        </authorList>
    </citation>
    <scope>NUCLEOTIDE SEQUENCE [LARGE SCALE GENOMIC DNA]</scope>
    <source>
        <strain evidence="6 7">R-45378</strain>
    </source>
</reference>
<sequence>MTEAPDNLKYAQTHEWAKLEDGGLVRVGITDFAQSELGDIVFIGLPEIGRAVKAQEQLAVVESVKTASDLFSPVSGSVVAVNEAVQDAPELVNEDAYQTWLFCIQADDPTELDQLLDAQGYQNLIEA</sequence>
<dbReference type="GO" id="GO:0005829">
    <property type="term" value="C:cytosol"/>
    <property type="evidence" value="ECO:0007669"/>
    <property type="project" value="TreeGrafter"/>
</dbReference>
<dbReference type="SUPFAM" id="SSF51230">
    <property type="entry name" value="Single hybrid motif"/>
    <property type="match status" value="1"/>
</dbReference>
<keyword evidence="2 3" id="KW-0450">Lipoyl</keyword>
<dbReference type="NCBIfam" id="TIGR00527">
    <property type="entry name" value="gcvH"/>
    <property type="match status" value="1"/>
</dbReference>
<dbReference type="Gene3D" id="2.40.50.100">
    <property type="match status" value="1"/>
</dbReference>
<protein>
    <recommendedName>
        <fullName evidence="3">Glycine cleavage system H protein</fullName>
    </recommendedName>
</protein>
<comment type="caution">
    <text evidence="6">The sequence shown here is derived from an EMBL/GenBank/DDBJ whole genome shotgun (WGS) entry which is preliminary data.</text>
</comment>
<dbReference type="InterPro" id="IPR017453">
    <property type="entry name" value="GCV_H_sub"/>
</dbReference>
<dbReference type="Pfam" id="PF01597">
    <property type="entry name" value="GCV_H"/>
    <property type="match status" value="1"/>
</dbReference>
<accession>A0A177NNJ2</accession>
<dbReference type="PANTHER" id="PTHR11715">
    <property type="entry name" value="GLYCINE CLEAVAGE SYSTEM H PROTEIN"/>
    <property type="match status" value="1"/>
</dbReference>
<dbReference type="Proteomes" id="UP000077857">
    <property type="component" value="Unassembled WGS sequence"/>
</dbReference>
<evidence type="ECO:0000259" key="5">
    <source>
        <dbReference type="PROSITE" id="PS50968"/>
    </source>
</evidence>
<evidence type="ECO:0000256" key="4">
    <source>
        <dbReference type="PIRSR" id="PIRSR617453-50"/>
    </source>
</evidence>
<organism evidence="6 7">
    <name type="scientific">Methylomonas koyamae</name>
    <dbReference type="NCBI Taxonomy" id="702114"/>
    <lineage>
        <taxon>Bacteria</taxon>
        <taxon>Pseudomonadati</taxon>
        <taxon>Pseudomonadota</taxon>
        <taxon>Gammaproteobacteria</taxon>
        <taxon>Methylococcales</taxon>
        <taxon>Methylococcaceae</taxon>
        <taxon>Methylomonas</taxon>
    </lineage>
</organism>
<dbReference type="PROSITE" id="PS50968">
    <property type="entry name" value="BIOTINYL_LIPOYL"/>
    <property type="match status" value="1"/>
</dbReference>
<comment type="cofactor">
    <cofactor evidence="3">
        <name>(R)-lipoate</name>
        <dbReference type="ChEBI" id="CHEBI:83088"/>
    </cofactor>
    <text evidence="3">Binds 1 lipoyl cofactor covalently.</text>
</comment>
<dbReference type="EMBL" id="LUUJ01000048">
    <property type="protein sequence ID" value="OAI19525.1"/>
    <property type="molecule type" value="Genomic_DNA"/>
</dbReference>
<comment type="subunit">
    <text evidence="3">The glycine cleavage system is composed of four proteins: P, T, L and H.</text>
</comment>
<dbReference type="PROSITE" id="PS00189">
    <property type="entry name" value="LIPOYL"/>
    <property type="match status" value="1"/>
</dbReference>
<dbReference type="PANTHER" id="PTHR11715:SF3">
    <property type="entry name" value="GLYCINE CLEAVAGE SYSTEM H PROTEIN-RELATED"/>
    <property type="match status" value="1"/>
</dbReference>
<feature type="domain" description="Lipoyl-binding" evidence="5">
    <location>
        <begin position="24"/>
        <end position="105"/>
    </location>
</feature>
<evidence type="ECO:0000256" key="1">
    <source>
        <dbReference type="ARBA" id="ARBA00009249"/>
    </source>
</evidence>
<evidence type="ECO:0000256" key="3">
    <source>
        <dbReference type="HAMAP-Rule" id="MF_00272"/>
    </source>
</evidence>
<dbReference type="InterPro" id="IPR011053">
    <property type="entry name" value="Single_hybrid_motif"/>
</dbReference>
<dbReference type="InterPro" id="IPR002930">
    <property type="entry name" value="GCV_H"/>
</dbReference>
<dbReference type="OrthoDB" id="9796712at2"/>
<evidence type="ECO:0000313" key="7">
    <source>
        <dbReference type="Proteomes" id="UP000077857"/>
    </source>
</evidence>
<dbReference type="InterPro" id="IPR003016">
    <property type="entry name" value="2-oxoA_DH_lipoyl-BS"/>
</dbReference>
<dbReference type="RefSeq" id="WP_064039495.1">
    <property type="nucleotide sequence ID" value="NZ_LUUJ01000048.1"/>
</dbReference>
<dbReference type="GO" id="GO:0009249">
    <property type="term" value="P:protein lipoylation"/>
    <property type="evidence" value="ECO:0007669"/>
    <property type="project" value="TreeGrafter"/>
</dbReference>
<dbReference type="GO" id="GO:0019464">
    <property type="term" value="P:glycine decarboxylation via glycine cleavage system"/>
    <property type="evidence" value="ECO:0007669"/>
    <property type="project" value="UniProtKB-UniRule"/>
</dbReference>
<dbReference type="NCBIfam" id="NF002270">
    <property type="entry name" value="PRK01202.1"/>
    <property type="match status" value="1"/>
</dbReference>
<name>A0A177NNJ2_9GAMM</name>
<dbReference type="AlphaFoldDB" id="A0A177NNJ2"/>
<feature type="modified residue" description="N6-lipoyllysine" evidence="3 4">
    <location>
        <position position="65"/>
    </location>
</feature>
<comment type="function">
    <text evidence="3">The glycine cleavage system catalyzes the degradation of glycine. The H protein shuttles the methylamine group of glycine from the P protein to the T protein.</text>
</comment>
<evidence type="ECO:0000256" key="2">
    <source>
        <dbReference type="ARBA" id="ARBA00022823"/>
    </source>
</evidence>
<dbReference type="GO" id="GO:0005960">
    <property type="term" value="C:glycine cleavage complex"/>
    <property type="evidence" value="ECO:0007669"/>
    <property type="project" value="InterPro"/>
</dbReference>
<comment type="similarity">
    <text evidence="1 3">Belongs to the GcvH family.</text>
</comment>
<dbReference type="CDD" id="cd06848">
    <property type="entry name" value="GCS_H"/>
    <property type="match status" value="1"/>
</dbReference>
<dbReference type="HAMAP" id="MF_00272">
    <property type="entry name" value="GcvH"/>
    <property type="match status" value="1"/>
</dbReference>
<proteinExistence type="inferred from homology"/>
<dbReference type="InterPro" id="IPR033753">
    <property type="entry name" value="GCV_H/Fam206"/>
</dbReference>